<protein>
    <recommendedName>
        <fullName evidence="9">DNA polymerase subunit gamma-2</fullName>
    </recommendedName>
    <alternativeName>
        <fullName evidence="10">DNA polymerase gamma accessory 55 kDa subunit</fullName>
    </alternativeName>
    <alternativeName>
        <fullName evidence="12">Mitochondrial DNA polymerase accessory subunit</fullName>
    </alternativeName>
    <alternativeName>
        <fullName evidence="11">MtPolB</fullName>
    </alternativeName>
    <alternativeName>
        <fullName evidence="13">PolG-beta</fullName>
    </alternativeName>
</protein>
<dbReference type="GO" id="GO:0030337">
    <property type="term" value="F:DNA polymerase processivity factor activity"/>
    <property type="evidence" value="ECO:0007669"/>
    <property type="project" value="Ensembl"/>
</dbReference>
<evidence type="ECO:0000313" key="16">
    <source>
        <dbReference type="Proteomes" id="UP000694415"/>
    </source>
</evidence>
<dbReference type="FunFam" id="3.40.50.800:FF:000014">
    <property type="entry name" value="Putative dna polymerase subunit gamma-2 mitochondrial"/>
    <property type="match status" value="1"/>
</dbReference>
<dbReference type="InterPro" id="IPR042064">
    <property type="entry name" value="POLG2_C"/>
</dbReference>
<evidence type="ECO:0000256" key="2">
    <source>
        <dbReference type="ARBA" id="ARBA00022705"/>
    </source>
</evidence>
<keyword evidence="3" id="KW-0809">Transit peptide</keyword>
<dbReference type="AlphaFoldDB" id="A0A8C6HXK4"/>
<dbReference type="Gene3D" id="3.30.930.10">
    <property type="entry name" value="Bira Bifunctional Protein, Domain 2"/>
    <property type="match status" value="1"/>
</dbReference>
<dbReference type="GO" id="GO:0006264">
    <property type="term" value="P:mitochondrial DNA replication"/>
    <property type="evidence" value="ECO:0007669"/>
    <property type="project" value="Ensembl"/>
</dbReference>
<evidence type="ECO:0000256" key="4">
    <source>
        <dbReference type="ARBA" id="ARBA00023125"/>
    </source>
</evidence>
<dbReference type="Gene3D" id="3.40.50.800">
    <property type="entry name" value="Anticodon-binding domain"/>
    <property type="match status" value="1"/>
</dbReference>
<evidence type="ECO:0000256" key="6">
    <source>
        <dbReference type="ARBA" id="ARBA00023271"/>
    </source>
</evidence>
<evidence type="ECO:0000256" key="3">
    <source>
        <dbReference type="ARBA" id="ARBA00022946"/>
    </source>
</evidence>
<dbReference type="GO" id="GO:0042645">
    <property type="term" value="C:mitochondrial nucleoid"/>
    <property type="evidence" value="ECO:0007669"/>
    <property type="project" value="UniProtKB-SubCell"/>
</dbReference>
<dbReference type="InterPro" id="IPR004154">
    <property type="entry name" value="Anticodon-bd"/>
</dbReference>
<keyword evidence="5" id="KW-0496">Mitochondrion</keyword>
<reference evidence="15" key="2">
    <citation type="submission" date="2025-09" db="UniProtKB">
        <authorList>
            <consortium name="Ensembl"/>
        </authorList>
    </citation>
    <scope>IDENTIFICATION</scope>
</reference>
<comment type="subcellular location">
    <subcellularLocation>
        <location evidence="1">Mitochondrion matrix</location>
        <location evidence="1">Mitochondrion nucleoid</location>
    </subcellularLocation>
</comment>
<accession>A0A8C6HXK4</accession>
<dbReference type="GO" id="GO:0003887">
    <property type="term" value="F:DNA-directed DNA polymerase activity"/>
    <property type="evidence" value="ECO:0007669"/>
    <property type="project" value="Ensembl"/>
</dbReference>
<dbReference type="GO" id="GO:0005760">
    <property type="term" value="C:gamma DNA polymerase complex"/>
    <property type="evidence" value="ECO:0007669"/>
    <property type="project" value="Ensembl"/>
</dbReference>
<proteinExistence type="predicted"/>
<dbReference type="PANTHER" id="PTHR10745:SF8">
    <property type="entry name" value="DNA POLYMERASE SUBUNIT GAMMA-2, MITOCHONDRIAL"/>
    <property type="match status" value="1"/>
</dbReference>
<evidence type="ECO:0000256" key="13">
    <source>
        <dbReference type="ARBA" id="ARBA00083605"/>
    </source>
</evidence>
<organism evidence="15 16">
    <name type="scientific">Mus spicilegus</name>
    <name type="common">Mound-building mouse</name>
    <dbReference type="NCBI Taxonomy" id="10103"/>
    <lineage>
        <taxon>Eukaryota</taxon>
        <taxon>Metazoa</taxon>
        <taxon>Chordata</taxon>
        <taxon>Craniata</taxon>
        <taxon>Vertebrata</taxon>
        <taxon>Euteleostomi</taxon>
        <taxon>Mammalia</taxon>
        <taxon>Eutheria</taxon>
        <taxon>Euarchontoglires</taxon>
        <taxon>Glires</taxon>
        <taxon>Rodentia</taxon>
        <taxon>Myomorpha</taxon>
        <taxon>Muroidea</taxon>
        <taxon>Muridae</taxon>
        <taxon>Murinae</taxon>
        <taxon>Mus</taxon>
        <taxon>Mus</taxon>
    </lineage>
</organism>
<name>A0A8C6HXK4_MUSSI</name>
<keyword evidence="16" id="KW-1185">Reference proteome</keyword>
<evidence type="ECO:0000256" key="9">
    <source>
        <dbReference type="ARBA" id="ARBA00068035"/>
    </source>
</evidence>
<evidence type="ECO:0000259" key="14">
    <source>
        <dbReference type="Pfam" id="PF03129"/>
    </source>
</evidence>
<dbReference type="GO" id="GO:0007005">
    <property type="term" value="P:mitochondrion organization"/>
    <property type="evidence" value="ECO:0007669"/>
    <property type="project" value="Ensembl"/>
</dbReference>
<dbReference type="GO" id="GO:0070182">
    <property type="term" value="F:DNA polymerase binding"/>
    <property type="evidence" value="ECO:0007669"/>
    <property type="project" value="Ensembl"/>
</dbReference>
<dbReference type="InterPro" id="IPR045864">
    <property type="entry name" value="aa-tRNA-synth_II/BPL/LPL"/>
</dbReference>
<dbReference type="InterPro" id="IPR036621">
    <property type="entry name" value="Anticodon-bd_dom_sf"/>
</dbReference>
<dbReference type="GeneTree" id="ENSGT00940000153759"/>
<comment type="subunit">
    <text evidence="8">Heterotrimer composed of a catalytic subunit and a homodimer of accessory subunits (POLG:POLG2).</text>
</comment>
<keyword evidence="6" id="KW-1135">Mitochondrion nucleoid</keyword>
<keyword evidence="4" id="KW-0238">DNA-binding</keyword>
<evidence type="ECO:0000256" key="5">
    <source>
        <dbReference type="ARBA" id="ARBA00023128"/>
    </source>
</evidence>
<comment type="function">
    <text evidence="7">Accessory subunit of DNA polymerase gamma solely responsible for replication of mitochondrial DNA (mtDNA). Acts as an allosteric regulator of the holoenzyme activities. Enhances the polymerase activity and the processivity of POLG by increasing its interactions with the DNA template. Suppresses POLG exonucleolytic proofreading especially toward homopolymeric templates bearing mismatched termini. Binds to single-stranded DNA.</text>
</comment>
<evidence type="ECO:0000256" key="8">
    <source>
        <dbReference type="ARBA" id="ARBA00065608"/>
    </source>
</evidence>
<dbReference type="PANTHER" id="PTHR10745">
    <property type="entry name" value="GLYCYL-TRNA SYNTHETASE/DNA POLYMERASE SUBUNIT GAMMA-2"/>
    <property type="match status" value="1"/>
</dbReference>
<dbReference type="CDD" id="cd02426">
    <property type="entry name" value="Pol_gamma_b_Cterm"/>
    <property type="match status" value="1"/>
</dbReference>
<reference evidence="15" key="1">
    <citation type="submission" date="2025-08" db="UniProtKB">
        <authorList>
            <consortium name="Ensembl"/>
        </authorList>
    </citation>
    <scope>IDENTIFICATION</scope>
</reference>
<dbReference type="Proteomes" id="UP000694415">
    <property type="component" value="Unplaced"/>
</dbReference>
<dbReference type="GO" id="GO:0001701">
    <property type="term" value="P:in utero embryonic development"/>
    <property type="evidence" value="ECO:0007669"/>
    <property type="project" value="Ensembl"/>
</dbReference>
<feature type="domain" description="Anticodon-binding" evidence="14">
    <location>
        <begin position="366"/>
        <end position="451"/>
    </location>
</feature>
<dbReference type="InterPro" id="IPR027031">
    <property type="entry name" value="Gly-tRNA_synthase/POLG2"/>
</dbReference>
<keyword evidence="2" id="KW-0235">DNA replication</keyword>
<dbReference type="SUPFAM" id="SSF52954">
    <property type="entry name" value="Class II aaRS ABD-related"/>
    <property type="match status" value="1"/>
</dbReference>
<evidence type="ECO:0000256" key="10">
    <source>
        <dbReference type="ARBA" id="ARBA00076640"/>
    </source>
</evidence>
<evidence type="ECO:0000313" key="15">
    <source>
        <dbReference type="Ensembl" id="ENSMSIP00000028715.1"/>
    </source>
</evidence>
<dbReference type="GO" id="GO:0042802">
    <property type="term" value="F:identical protein binding"/>
    <property type="evidence" value="ECO:0007669"/>
    <property type="project" value="Ensembl"/>
</dbReference>
<dbReference type="Pfam" id="PF03129">
    <property type="entry name" value="HGTP_anticodon"/>
    <property type="match status" value="1"/>
</dbReference>
<evidence type="ECO:0000256" key="11">
    <source>
        <dbReference type="ARBA" id="ARBA00077312"/>
    </source>
</evidence>
<evidence type="ECO:0000256" key="7">
    <source>
        <dbReference type="ARBA" id="ARBA00058907"/>
    </source>
</evidence>
<evidence type="ECO:0000256" key="12">
    <source>
        <dbReference type="ARBA" id="ARBA00080083"/>
    </source>
</evidence>
<dbReference type="SUPFAM" id="SSF55681">
    <property type="entry name" value="Class II aaRS and biotin synthetases"/>
    <property type="match status" value="1"/>
</dbReference>
<evidence type="ECO:0000256" key="1">
    <source>
        <dbReference type="ARBA" id="ARBA00004436"/>
    </source>
</evidence>
<dbReference type="Ensembl" id="ENSMSIT00000036197.1">
    <property type="protein sequence ID" value="ENSMSIP00000028715.1"/>
    <property type="gene ID" value="ENSMSIG00000024120.1"/>
</dbReference>
<dbReference type="GO" id="GO:0003690">
    <property type="term" value="F:double-stranded DNA binding"/>
    <property type="evidence" value="ECO:0007669"/>
    <property type="project" value="Ensembl"/>
</dbReference>
<sequence>MRCGGGARACRRACRCWLSGYAGPADGTQQPDAPEHAVAREALVDLCRRRHFLSGTPQQLSTAALLSGCHARFGPLGVELRKNLASQWWSSMVMFREQVFAVDSLHQEPGSSQPRDSAFRLVSPESIREILQDREPSKEQLVAFLENLLKTSGKLRATLLHGALEHYVNCLDLVNRKLPFGLAQIGVCFHPVSNSNQTPSSVTRVGEKTEASLVWFTPTRTSSQWLDFWLRHRLLWWRKFAMIPSNFSSTDCQDELGRKGSKLYYSFPWGKEPIETLWNLGDQELLHTYPGNVSTIQGRDGRKNVVPCVLSVSGDVDLGTLAYLYDSFQLAENSFARKKSLQRKVLKLHPCLAPIKVALDVGKGPTVELRQVCQGLLNELLENGISVWPGYSETVHSSLEQLHSKYDEMSVLFSVLITETTLENGLIQLRSRDTTMKEMMHISKLRDFLVKYLASASNV</sequence>